<dbReference type="InParanoid" id="A0A067N4A3"/>
<reference evidence="6" key="1">
    <citation type="journal article" date="2014" name="Proc. Natl. Acad. Sci. U.S.A.">
        <title>Extensive sampling of basidiomycete genomes demonstrates inadequacy of the white-rot/brown-rot paradigm for wood decay fungi.</title>
        <authorList>
            <person name="Riley R."/>
            <person name="Salamov A.A."/>
            <person name="Brown D.W."/>
            <person name="Nagy L.G."/>
            <person name="Floudas D."/>
            <person name="Held B.W."/>
            <person name="Levasseur A."/>
            <person name="Lombard V."/>
            <person name="Morin E."/>
            <person name="Otillar R."/>
            <person name="Lindquist E.A."/>
            <person name="Sun H."/>
            <person name="LaButti K.M."/>
            <person name="Schmutz J."/>
            <person name="Jabbour D."/>
            <person name="Luo H."/>
            <person name="Baker S.E."/>
            <person name="Pisabarro A.G."/>
            <person name="Walton J.D."/>
            <person name="Blanchette R.A."/>
            <person name="Henrissat B."/>
            <person name="Martin F."/>
            <person name="Cullen D."/>
            <person name="Hibbett D.S."/>
            <person name="Grigoriev I.V."/>
        </authorList>
    </citation>
    <scope>NUCLEOTIDE SEQUENCE [LARGE SCALE GENOMIC DNA]</scope>
    <source>
        <strain evidence="6">FD-172 SS1</strain>
    </source>
</reference>
<evidence type="ECO:0000313" key="6">
    <source>
        <dbReference type="Proteomes" id="UP000027195"/>
    </source>
</evidence>
<dbReference type="GO" id="GO:0048312">
    <property type="term" value="P:intracellular distribution of mitochondria"/>
    <property type="evidence" value="ECO:0007669"/>
    <property type="project" value="TreeGrafter"/>
</dbReference>
<dbReference type="InterPro" id="IPR027417">
    <property type="entry name" value="P-loop_NTPase"/>
</dbReference>
<evidence type="ECO:0008006" key="7">
    <source>
        <dbReference type="Google" id="ProtNLM"/>
    </source>
</evidence>
<dbReference type="InterPro" id="IPR001401">
    <property type="entry name" value="Dynamin_GTPase"/>
</dbReference>
<dbReference type="GO" id="GO:0006897">
    <property type="term" value="P:endocytosis"/>
    <property type="evidence" value="ECO:0007669"/>
    <property type="project" value="TreeGrafter"/>
</dbReference>
<dbReference type="GO" id="GO:0005874">
    <property type="term" value="C:microtubule"/>
    <property type="evidence" value="ECO:0007669"/>
    <property type="project" value="TreeGrafter"/>
</dbReference>
<dbReference type="InterPro" id="IPR000375">
    <property type="entry name" value="Dynamin_stalk"/>
</dbReference>
<dbReference type="GO" id="GO:0003924">
    <property type="term" value="F:GTPase activity"/>
    <property type="evidence" value="ECO:0007669"/>
    <property type="project" value="InterPro"/>
</dbReference>
<dbReference type="InterPro" id="IPR030381">
    <property type="entry name" value="G_DYNAMIN_dom"/>
</dbReference>
<protein>
    <recommendedName>
        <fullName evidence="7">GED domain-containing protein</fullName>
    </recommendedName>
</protein>
<name>A0A067N4A3_BOTB1</name>
<dbReference type="OrthoDB" id="5061070at2759"/>
<dbReference type="STRING" id="930990.A0A067N4A3"/>
<dbReference type="AlphaFoldDB" id="A0A067N4A3"/>
<keyword evidence="6" id="KW-1185">Reference proteome</keyword>
<dbReference type="InterPro" id="IPR020850">
    <property type="entry name" value="GED_dom"/>
</dbReference>
<evidence type="ECO:0000256" key="1">
    <source>
        <dbReference type="ARBA" id="ARBA00022741"/>
    </source>
</evidence>
<dbReference type="GO" id="GO:0005525">
    <property type="term" value="F:GTP binding"/>
    <property type="evidence" value="ECO:0007669"/>
    <property type="project" value="InterPro"/>
</dbReference>
<dbReference type="Pfam" id="PF01031">
    <property type="entry name" value="Dynamin_M"/>
    <property type="match status" value="2"/>
</dbReference>
<dbReference type="Pfam" id="PF02212">
    <property type="entry name" value="GED"/>
    <property type="match status" value="1"/>
</dbReference>
<dbReference type="GO" id="GO:0016020">
    <property type="term" value="C:membrane"/>
    <property type="evidence" value="ECO:0007669"/>
    <property type="project" value="TreeGrafter"/>
</dbReference>
<dbReference type="InterPro" id="IPR022812">
    <property type="entry name" value="Dynamin"/>
</dbReference>
<dbReference type="PRINTS" id="PR00195">
    <property type="entry name" value="DYNAMIN"/>
</dbReference>
<dbReference type="PANTHER" id="PTHR11566:SF21">
    <property type="entry name" value="DYNAMIN RELATED PROTEIN 1, ISOFORM A"/>
    <property type="match status" value="1"/>
</dbReference>
<dbReference type="Gene3D" id="1.20.120.1240">
    <property type="entry name" value="Dynamin, middle domain"/>
    <property type="match status" value="1"/>
</dbReference>
<dbReference type="InterPro" id="IPR045063">
    <property type="entry name" value="Dynamin_N"/>
</dbReference>
<evidence type="ECO:0000313" key="5">
    <source>
        <dbReference type="EMBL" id="KDQ21795.1"/>
    </source>
</evidence>
<evidence type="ECO:0000256" key="2">
    <source>
        <dbReference type="ARBA" id="ARBA00023134"/>
    </source>
</evidence>
<gene>
    <name evidence="5" type="ORF">BOTBODRAFT_26210</name>
</gene>
<dbReference type="Proteomes" id="UP000027195">
    <property type="component" value="Unassembled WGS sequence"/>
</dbReference>
<dbReference type="GO" id="GO:0008017">
    <property type="term" value="F:microtubule binding"/>
    <property type="evidence" value="ECO:0007669"/>
    <property type="project" value="TreeGrafter"/>
</dbReference>
<keyword evidence="2" id="KW-0342">GTP-binding</keyword>
<sequence length="767" mass="87355">MDDIFDFAESPDDLTTSTYALRSKELMDLTRRLRAIGTHADIDIPRIVVIGNQSSGKSSLVEAISGIQVPRDSGTCTRCPMECRISSSNEEWKCQISLRFEYDGNSRSSIVREVPFGPPISLENKEQVESVLRGAQTALLNPHLPYETIVGLSSGQLAELRKDRTLKFSRNVVCVDVSGPDLTTLAFLDLPGIIQNEETENVRLVEDLVVSSIAAENCLILVALPMNDDIENQKAVRLAQESDPTGKRTICVLTKPDCVPAGSQKRLLQWQEIIEGRSHPLKHGYYVTRQPDDDARTNGITSKAARDAEEAFFRDAPWNKSTHRQRFGTRNLTRMLSRLLTEMTNDSLPTLRENVEKELDECRKELVSIPRPIEDPATEVMQMVTAFSNRFNEWVDGSPGCELMVQANRHTYKTFALAIKQTVPQFYPFKNEKDAQGRAYDPDATDEHDDYDNIKANTMSVQKTKTRYLMDMKEHIVGCISWELPGNPPYRAKTLLVSEITSNWDSPAEQCLERVGTTVRSTLSQIINTSFDRFHVLKEQVRSLVFEDLRLRQSQGLAHLKKVLRVESRPIYTQNHRYYQTAREKWLIRYKEAKSTPPVFRVVEPLEKDYMSDDELAYPNAGAPHWHKQPVVEESASETPMEVALRHLSIAGYRLSESNLRAKLIPTDEFEEELIVMADVRAYFQVAYRRISDSVPLAIEHQFVREVADGMSSNLLRNLRLSGPDSKAHCAKLLDEDQTTVRRRRELEAKLQRLEQAQIELLHFTAM</sequence>
<dbReference type="PROSITE" id="PS51718">
    <property type="entry name" value="G_DYNAMIN_2"/>
    <property type="match status" value="1"/>
</dbReference>
<keyword evidence="1" id="KW-0547">Nucleotide-binding</keyword>
<dbReference type="SMART" id="SM00302">
    <property type="entry name" value="GED"/>
    <property type="match status" value="1"/>
</dbReference>
<dbReference type="CDD" id="cd08771">
    <property type="entry name" value="DLP_1"/>
    <property type="match status" value="1"/>
</dbReference>
<dbReference type="HOGENOM" id="CLU_008964_4_1_1"/>
<accession>A0A067N4A3</accession>
<proteinExistence type="predicted"/>
<feature type="domain" description="GED" evidence="3">
    <location>
        <begin position="673"/>
        <end position="767"/>
    </location>
</feature>
<evidence type="ECO:0000259" key="3">
    <source>
        <dbReference type="PROSITE" id="PS51388"/>
    </source>
</evidence>
<evidence type="ECO:0000259" key="4">
    <source>
        <dbReference type="PROSITE" id="PS51718"/>
    </source>
</evidence>
<dbReference type="Pfam" id="PF00350">
    <property type="entry name" value="Dynamin_N"/>
    <property type="match status" value="1"/>
</dbReference>
<dbReference type="GO" id="GO:0000266">
    <property type="term" value="P:mitochondrial fission"/>
    <property type="evidence" value="ECO:0007669"/>
    <property type="project" value="TreeGrafter"/>
</dbReference>
<dbReference type="GO" id="GO:0016559">
    <property type="term" value="P:peroxisome fission"/>
    <property type="evidence" value="ECO:0007669"/>
    <property type="project" value="TreeGrafter"/>
</dbReference>
<feature type="domain" description="Dynamin-type G" evidence="4">
    <location>
        <begin position="41"/>
        <end position="349"/>
    </location>
</feature>
<dbReference type="SUPFAM" id="SSF52540">
    <property type="entry name" value="P-loop containing nucleoside triphosphate hydrolases"/>
    <property type="match status" value="1"/>
</dbReference>
<dbReference type="Gene3D" id="3.40.50.300">
    <property type="entry name" value="P-loop containing nucleotide triphosphate hydrolases"/>
    <property type="match status" value="1"/>
</dbReference>
<dbReference type="PANTHER" id="PTHR11566">
    <property type="entry name" value="DYNAMIN"/>
    <property type="match status" value="1"/>
</dbReference>
<dbReference type="SMART" id="SM00053">
    <property type="entry name" value="DYNc"/>
    <property type="match status" value="1"/>
</dbReference>
<dbReference type="EMBL" id="KL198016">
    <property type="protein sequence ID" value="KDQ21795.1"/>
    <property type="molecule type" value="Genomic_DNA"/>
</dbReference>
<dbReference type="InterPro" id="IPR003130">
    <property type="entry name" value="GED"/>
</dbReference>
<organism evidence="5 6">
    <name type="scientific">Botryobasidium botryosum (strain FD-172 SS1)</name>
    <dbReference type="NCBI Taxonomy" id="930990"/>
    <lineage>
        <taxon>Eukaryota</taxon>
        <taxon>Fungi</taxon>
        <taxon>Dikarya</taxon>
        <taxon>Basidiomycota</taxon>
        <taxon>Agaricomycotina</taxon>
        <taxon>Agaricomycetes</taxon>
        <taxon>Cantharellales</taxon>
        <taxon>Botryobasidiaceae</taxon>
        <taxon>Botryobasidium</taxon>
    </lineage>
</organism>
<dbReference type="PROSITE" id="PS51388">
    <property type="entry name" value="GED"/>
    <property type="match status" value="1"/>
</dbReference>
<dbReference type="GO" id="GO:0005739">
    <property type="term" value="C:mitochondrion"/>
    <property type="evidence" value="ECO:0007669"/>
    <property type="project" value="TreeGrafter"/>
</dbReference>